<dbReference type="GO" id="GO:0000398">
    <property type="term" value="P:mRNA splicing, via spliceosome"/>
    <property type="evidence" value="ECO:0007669"/>
    <property type="project" value="TreeGrafter"/>
</dbReference>
<dbReference type="SUPFAM" id="SSF54928">
    <property type="entry name" value="RNA-binding domain, RBD"/>
    <property type="match status" value="1"/>
</dbReference>
<dbReference type="InterPro" id="IPR000504">
    <property type="entry name" value="RRM_dom"/>
</dbReference>
<keyword evidence="5" id="KW-1185">Reference proteome</keyword>
<dbReference type="EMBL" id="JAECZO010000012">
    <property type="protein sequence ID" value="KAK7201194.1"/>
    <property type="molecule type" value="Genomic_DNA"/>
</dbReference>
<dbReference type="PANTHER" id="PTHR45880:SF1">
    <property type="entry name" value="RNA-BINDING MOTIF PROTEIN, X-LINKED 2"/>
    <property type="match status" value="1"/>
</dbReference>
<dbReference type="GO" id="GO:0071011">
    <property type="term" value="C:precatalytic spliceosome"/>
    <property type="evidence" value="ECO:0007669"/>
    <property type="project" value="TreeGrafter"/>
</dbReference>
<dbReference type="Proteomes" id="UP001430356">
    <property type="component" value="Unassembled WGS sequence"/>
</dbReference>
<dbReference type="InterPro" id="IPR012677">
    <property type="entry name" value="Nucleotide-bd_a/b_plait_sf"/>
</dbReference>
<accession>A0AAW0F7K6</accession>
<gene>
    <name evidence="4" type="ORF">NESM_000180900</name>
</gene>
<dbReference type="InterPro" id="IPR051847">
    <property type="entry name" value="RNA_proc/Spliceosome_comp"/>
</dbReference>
<evidence type="ECO:0000259" key="3">
    <source>
        <dbReference type="PROSITE" id="PS50102"/>
    </source>
</evidence>
<dbReference type="PROSITE" id="PS50102">
    <property type="entry name" value="RRM"/>
    <property type="match status" value="1"/>
</dbReference>
<dbReference type="GO" id="GO:0005686">
    <property type="term" value="C:U2 snRNP"/>
    <property type="evidence" value="ECO:0007669"/>
    <property type="project" value="TreeGrafter"/>
</dbReference>
<feature type="domain" description="RRM" evidence="3">
    <location>
        <begin position="24"/>
        <end position="115"/>
    </location>
</feature>
<keyword evidence="1 2" id="KW-0694">RNA-binding</keyword>
<dbReference type="GO" id="GO:0003723">
    <property type="term" value="F:RNA binding"/>
    <property type="evidence" value="ECO:0007669"/>
    <property type="project" value="UniProtKB-UniRule"/>
</dbReference>
<sequence length="158" mass="17361">MKKYRSGNSGVYTPEYHALLGSAPWIIVRRLLSCPLRDLGDDDSSQQLSEGDIATVFSQFGEILDVRFVRHRKTGRFLGTAFVKFKDYRSGILAADGLNSDVDKGENFFLSASPPSSAEGGVQKGISVERCEEAVVPQLCSAEVETYAAWLARHNISL</sequence>
<evidence type="ECO:0000256" key="1">
    <source>
        <dbReference type="ARBA" id="ARBA00022884"/>
    </source>
</evidence>
<evidence type="ECO:0000256" key="2">
    <source>
        <dbReference type="PROSITE-ProRule" id="PRU00176"/>
    </source>
</evidence>
<evidence type="ECO:0000313" key="4">
    <source>
        <dbReference type="EMBL" id="KAK7201194.1"/>
    </source>
</evidence>
<dbReference type="Pfam" id="PF00076">
    <property type="entry name" value="RRM_1"/>
    <property type="match status" value="1"/>
</dbReference>
<dbReference type="Gene3D" id="3.30.70.330">
    <property type="match status" value="1"/>
</dbReference>
<reference evidence="4 5" key="1">
    <citation type="journal article" date="2021" name="MBio">
        <title>A New Model Trypanosomatid, Novymonas esmeraldas: Genomic Perception of Its 'Candidatus Pandoraea novymonadis' Endosymbiont.</title>
        <authorList>
            <person name="Zakharova A."/>
            <person name="Saura A."/>
            <person name="Butenko A."/>
            <person name="Podesvova L."/>
            <person name="Warmusova S."/>
            <person name="Kostygov A.Y."/>
            <person name="Nenarokova A."/>
            <person name="Lukes J."/>
            <person name="Opperdoes F.R."/>
            <person name="Yurchenko V."/>
        </authorList>
    </citation>
    <scope>NUCLEOTIDE SEQUENCE [LARGE SCALE GENOMIC DNA]</scope>
    <source>
        <strain evidence="4 5">E262AT.01</strain>
    </source>
</reference>
<dbReference type="PANTHER" id="PTHR45880">
    <property type="entry name" value="RNA-BINDING MOTIF PROTEIN, X-LINKED 2"/>
    <property type="match status" value="1"/>
</dbReference>
<protein>
    <submittedName>
        <fullName evidence="4">RNA recognition motif (RRM, RBD, or RNP domain)</fullName>
    </submittedName>
</protein>
<dbReference type="AlphaFoldDB" id="A0AAW0F7K6"/>
<dbReference type="InterPro" id="IPR035979">
    <property type="entry name" value="RBD_domain_sf"/>
</dbReference>
<evidence type="ECO:0000313" key="5">
    <source>
        <dbReference type="Proteomes" id="UP001430356"/>
    </source>
</evidence>
<proteinExistence type="predicted"/>
<comment type="caution">
    <text evidence="4">The sequence shown here is derived from an EMBL/GenBank/DDBJ whole genome shotgun (WGS) entry which is preliminary data.</text>
</comment>
<name>A0AAW0F7K6_9TRYP</name>
<dbReference type="SMART" id="SM00360">
    <property type="entry name" value="RRM"/>
    <property type="match status" value="1"/>
</dbReference>
<dbReference type="GO" id="GO:0071013">
    <property type="term" value="C:catalytic step 2 spliceosome"/>
    <property type="evidence" value="ECO:0007669"/>
    <property type="project" value="TreeGrafter"/>
</dbReference>
<organism evidence="4 5">
    <name type="scientific">Novymonas esmeraldas</name>
    <dbReference type="NCBI Taxonomy" id="1808958"/>
    <lineage>
        <taxon>Eukaryota</taxon>
        <taxon>Discoba</taxon>
        <taxon>Euglenozoa</taxon>
        <taxon>Kinetoplastea</taxon>
        <taxon>Metakinetoplastina</taxon>
        <taxon>Trypanosomatida</taxon>
        <taxon>Trypanosomatidae</taxon>
        <taxon>Novymonas</taxon>
    </lineage>
</organism>